<name>A0ABD0U2B1_DENTH</name>
<organism evidence="3 4">
    <name type="scientific">Dendrobium thyrsiflorum</name>
    <name type="common">Pinecone-like raceme dendrobium</name>
    <name type="synonym">Orchid</name>
    <dbReference type="NCBI Taxonomy" id="117978"/>
    <lineage>
        <taxon>Eukaryota</taxon>
        <taxon>Viridiplantae</taxon>
        <taxon>Streptophyta</taxon>
        <taxon>Embryophyta</taxon>
        <taxon>Tracheophyta</taxon>
        <taxon>Spermatophyta</taxon>
        <taxon>Magnoliopsida</taxon>
        <taxon>Liliopsida</taxon>
        <taxon>Asparagales</taxon>
        <taxon>Orchidaceae</taxon>
        <taxon>Epidendroideae</taxon>
        <taxon>Malaxideae</taxon>
        <taxon>Dendrobiinae</taxon>
        <taxon>Dendrobium</taxon>
    </lineage>
</organism>
<dbReference type="InterPro" id="IPR046350">
    <property type="entry name" value="Cystatin_sf"/>
</dbReference>
<reference evidence="3 4" key="1">
    <citation type="journal article" date="2024" name="Plant Biotechnol. J.">
        <title>Dendrobium thyrsiflorum genome and its molecular insights into genes involved in important horticultural traits.</title>
        <authorList>
            <person name="Chen B."/>
            <person name="Wang J.Y."/>
            <person name="Zheng P.J."/>
            <person name="Li K.L."/>
            <person name="Liang Y.M."/>
            <person name="Chen X.F."/>
            <person name="Zhang C."/>
            <person name="Zhao X."/>
            <person name="He X."/>
            <person name="Zhang G.Q."/>
            <person name="Liu Z.J."/>
            <person name="Xu Q."/>
        </authorList>
    </citation>
    <scope>NUCLEOTIDE SEQUENCE [LARGE SCALE GENOMIC DNA]</scope>
    <source>
        <strain evidence="3">GZMU011</strain>
    </source>
</reference>
<evidence type="ECO:0000256" key="2">
    <source>
        <dbReference type="SAM" id="SignalP"/>
    </source>
</evidence>
<keyword evidence="2" id="KW-0732">Signal</keyword>
<feature type="region of interest" description="Disordered" evidence="1">
    <location>
        <begin position="234"/>
        <end position="254"/>
    </location>
</feature>
<proteinExistence type="predicted"/>
<evidence type="ECO:0000313" key="4">
    <source>
        <dbReference type="Proteomes" id="UP001552299"/>
    </source>
</evidence>
<sequence length="361" mass="39942">MALRINSLFLFAALILLVFLFAKSTARPQAMAPSPSEDDDDMEVIKNVEKNKEVQDLGRFAVEQINKQVSYSEQLAFCGVAKAKRWHGLYGWDYFFVIKSEKVEEKIEGSLFCATLSLFEFVPSTMSPSFSSECRVLCKFFVVVRVRSFDDDGGNNRSSLVVKVTFSLSLQSVLGGSLPSPGSGEKGRGAVLYRRKEEGSLPSPRSGEKGRVAVLCRRKEEWFSVEGRVVRFSAGGRKSGSLPSPRSGEKGQGGEALTKKSFFLFHPYTVMAENPSSFLRQRTATLPFSPLLGDGREPSSFLRQRTATLPFSPLLGDGREPSSFLRQRTATLPFSPLLGEGREPWQALTGVFTQDSRDDGQ</sequence>
<accession>A0ABD0U2B1</accession>
<feature type="signal peptide" evidence="2">
    <location>
        <begin position="1"/>
        <end position="26"/>
    </location>
</feature>
<protein>
    <submittedName>
        <fullName evidence="3">Uncharacterized protein</fullName>
    </submittedName>
</protein>
<evidence type="ECO:0000313" key="3">
    <source>
        <dbReference type="EMBL" id="KAL0905979.1"/>
    </source>
</evidence>
<evidence type="ECO:0000256" key="1">
    <source>
        <dbReference type="SAM" id="MobiDB-lite"/>
    </source>
</evidence>
<dbReference type="SUPFAM" id="SSF54403">
    <property type="entry name" value="Cystatin/monellin"/>
    <property type="match status" value="1"/>
</dbReference>
<gene>
    <name evidence="3" type="ORF">M5K25_024435</name>
</gene>
<dbReference type="Gene3D" id="3.10.450.10">
    <property type="match status" value="1"/>
</dbReference>
<dbReference type="EMBL" id="JANQDX010000018">
    <property type="protein sequence ID" value="KAL0905979.1"/>
    <property type="molecule type" value="Genomic_DNA"/>
</dbReference>
<keyword evidence="4" id="KW-1185">Reference proteome</keyword>
<comment type="caution">
    <text evidence="3">The sequence shown here is derived from an EMBL/GenBank/DDBJ whole genome shotgun (WGS) entry which is preliminary data.</text>
</comment>
<dbReference type="Proteomes" id="UP001552299">
    <property type="component" value="Unassembled WGS sequence"/>
</dbReference>
<feature type="chain" id="PRO_5044794864" evidence="2">
    <location>
        <begin position="27"/>
        <end position="361"/>
    </location>
</feature>
<dbReference type="AlphaFoldDB" id="A0ABD0U2B1"/>